<comment type="caution">
    <text evidence="1">The sequence shown here is derived from an EMBL/GenBank/DDBJ whole genome shotgun (WGS) entry which is preliminary data.</text>
</comment>
<accession>A0ACB8E2T6</accession>
<dbReference type="Proteomes" id="UP000821865">
    <property type="component" value="Chromosome 1"/>
</dbReference>
<dbReference type="EMBL" id="CM023470">
    <property type="protein sequence ID" value="KAH7980916.1"/>
    <property type="molecule type" value="Genomic_DNA"/>
</dbReference>
<proteinExistence type="predicted"/>
<organism evidence="1 2">
    <name type="scientific">Dermacentor silvarum</name>
    <name type="common">Tick</name>
    <dbReference type="NCBI Taxonomy" id="543639"/>
    <lineage>
        <taxon>Eukaryota</taxon>
        <taxon>Metazoa</taxon>
        <taxon>Ecdysozoa</taxon>
        <taxon>Arthropoda</taxon>
        <taxon>Chelicerata</taxon>
        <taxon>Arachnida</taxon>
        <taxon>Acari</taxon>
        <taxon>Parasitiformes</taxon>
        <taxon>Ixodida</taxon>
        <taxon>Ixodoidea</taxon>
        <taxon>Ixodidae</taxon>
        <taxon>Rhipicephalinae</taxon>
        <taxon>Dermacentor</taxon>
    </lineage>
</organism>
<evidence type="ECO:0000313" key="2">
    <source>
        <dbReference type="Proteomes" id="UP000821865"/>
    </source>
</evidence>
<evidence type="ECO:0000313" key="1">
    <source>
        <dbReference type="EMBL" id="KAH7980916.1"/>
    </source>
</evidence>
<protein>
    <submittedName>
        <fullName evidence="1">Uncharacterized protein</fullName>
    </submittedName>
</protein>
<sequence length="690" mass="78134">MCEEVTRTKRPATAQSGPAAMSPPLSESPSTPTKANQKSEALMNDFARFLCNEEPDVFQNVFRVKRLLELTDRHFRDGNDFMESFFSLCTQDIEDDCWTFSCHRRLNTVLMPRGIEMISLHENAFALQTLENTDDVLIGRTDLLPMCICIWLLRTHSCISKVVLNVATVARFHVPEFWRLLSFNTAHLDQVELRGLMTDESHFGLYPLFVNASKLTELIIVDMPLNNMEVSKLCLALFEKKRLQRLVLKYVGMTTTALQLLGKVIPSCCRPMSLEWREKIRPCESYEIAAASLLDTPVSKLCLEAPCNWMDLFKRLRYNKSLSELEIMDCDSLTFLSLNELADAMLINSTIRRLKLTISFPPMNAYVSDAWRKLTQSIGQNRGLKSLSFASSNFCEESQPMASLAEAIALNKTLVELSVEDCNLSCLSVLFLLDGLSRNETMKTLHLGLLREDEQINQRVLKRVTELGLGERVDCVYELKNDWLLRWPREVYAAVPFRRVRVARTSAFNGDYILNILHHALGTLTSLYVEGVAGVPMTSIGAQYLSDLFANSIVLEHVTLLFDAATGPIVTILDGLASSKSIYSVVVGRGWQLSDEVAITFEETIRKNSSIAELTVWQDTRVGFEKLKAHLRLGVERNDAICKVRLLYGPEKKESHDWALLMLLLSNRVVTSWALDIILGYSMTEYSMSK</sequence>
<gene>
    <name evidence="1" type="ORF">HPB49_020102</name>
</gene>
<reference evidence="1" key="1">
    <citation type="submission" date="2020-05" db="EMBL/GenBank/DDBJ databases">
        <title>Large-scale comparative analyses of tick genomes elucidate their genetic diversity and vector capacities.</title>
        <authorList>
            <person name="Jia N."/>
            <person name="Wang J."/>
            <person name="Shi W."/>
            <person name="Du L."/>
            <person name="Sun Y."/>
            <person name="Zhan W."/>
            <person name="Jiang J."/>
            <person name="Wang Q."/>
            <person name="Zhang B."/>
            <person name="Ji P."/>
            <person name="Sakyi L.B."/>
            <person name="Cui X."/>
            <person name="Yuan T."/>
            <person name="Jiang B."/>
            <person name="Yang W."/>
            <person name="Lam T.T.-Y."/>
            <person name="Chang Q."/>
            <person name="Ding S."/>
            <person name="Wang X."/>
            <person name="Zhu J."/>
            <person name="Ruan X."/>
            <person name="Zhao L."/>
            <person name="Wei J."/>
            <person name="Que T."/>
            <person name="Du C."/>
            <person name="Cheng J."/>
            <person name="Dai P."/>
            <person name="Han X."/>
            <person name="Huang E."/>
            <person name="Gao Y."/>
            <person name="Liu J."/>
            <person name="Shao H."/>
            <person name="Ye R."/>
            <person name="Li L."/>
            <person name="Wei W."/>
            <person name="Wang X."/>
            <person name="Wang C."/>
            <person name="Yang T."/>
            <person name="Huo Q."/>
            <person name="Li W."/>
            <person name="Guo W."/>
            <person name="Chen H."/>
            <person name="Zhou L."/>
            <person name="Ni X."/>
            <person name="Tian J."/>
            <person name="Zhou Y."/>
            <person name="Sheng Y."/>
            <person name="Liu T."/>
            <person name="Pan Y."/>
            <person name="Xia L."/>
            <person name="Li J."/>
            <person name="Zhao F."/>
            <person name="Cao W."/>
        </authorList>
    </citation>
    <scope>NUCLEOTIDE SEQUENCE</scope>
    <source>
        <strain evidence="1">Dsil-2018</strain>
    </source>
</reference>
<keyword evidence="2" id="KW-1185">Reference proteome</keyword>
<name>A0ACB8E2T6_DERSI</name>